<dbReference type="CDD" id="cd10032">
    <property type="entry name" value="UDG-F6_HDG"/>
    <property type="match status" value="1"/>
</dbReference>
<dbReference type="SMART" id="SM00986">
    <property type="entry name" value="UDG"/>
    <property type="match status" value="1"/>
</dbReference>
<evidence type="ECO:0000313" key="3">
    <source>
        <dbReference type="Proteomes" id="UP000255234"/>
    </source>
</evidence>
<dbReference type="Proteomes" id="UP000255234">
    <property type="component" value="Unassembled WGS sequence"/>
</dbReference>
<name>A0A378NR65_9FIRM</name>
<gene>
    <name evidence="2" type="ORF">NCTC10571_01018</name>
</gene>
<dbReference type="Gene3D" id="3.40.470.10">
    <property type="entry name" value="Uracil-DNA glycosylase-like domain"/>
    <property type="match status" value="1"/>
</dbReference>
<organism evidence="2 3">
    <name type="scientific">Megamonas hypermegale</name>
    <dbReference type="NCBI Taxonomy" id="158847"/>
    <lineage>
        <taxon>Bacteria</taxon>
        <taxon>Bacillati</taxon>
        <taxon>Bacillota</taxon>
        <taxon>Negativicutes</taxon>
        <taxon>Selenomonadales</taxon>
        <taxon>Selenomonadaceae</taxon>
        <taxon>Megamonas</taxon>
    </lineage>
</organism>
<dbReference type="EMBL" id="UGPP01000001">
    <property type="protein sequence ID" value="STY70870.1"/>
    <property type="molecule type" value="Genomic_DNA"/>
</dbReference>
<dbReference type="STRING" id="1122216.GCA_000423385_00343"/>
<dbReference type="NCBIfam" id="TIGR04274">
    <property type="entry name" value="hypoxanDNAglyco"/>
    <property type="match status" value="1"/>
</dbReference>
<dbReference type="GeneID" id="62778428"/>
<dbReference type="InterPro" id="IPR026353">
    <property type="entry name" value="Hypoxan-DNA_Glyclase"/>
</dbReference>
<protein>
    <submittedName>
        <fullName evidence="2">G:T/U mismatch-specific DNA glycosylase</fullName>
    </submittedName>
</protein>
<dbReference type="AlphaFoldDB" id="A0A378NR65"/>
<dbReference type="SMART" id="SM00987">
    <property type="entry name" value="UreE_C"/>
    <property type="match status" value="1"/>
</dbReference>
<dbReference type="InterPro" id="IPR005122">
    <property type="entry name" value="Uracil-DNA_glycosylase-like"/>
</dbReference>
<dbReference type="SUPFAM" id="SSF52141">
    <property type="entry name" value="Uracil-DNA glycosylase-like"/>
    <property type="match status" value="1"/>
</dbReference>
<dbReference type="RefSeq" id="WP_008538131.1">
    <property type="nucleotide sequence ID" value="NZ_UGPP01000001.1"/>
</dbReference>
<reference evidence="2 3" key="1">
    <citation type="submission" date="2018-06" db="EMBL/GenBank/DDBJ databases">
        <authorList>
            <consortium name="Pathogen Informatics"/>
            <person name="Doyle S."/>
        </authorList>
    </citation>
    <scope>NUCLEOTIDE SEQUENCE [LARGE SCALE GENOMIC DNA]</scope>
    <source>
        <strain evidence="2 3">NCTC10571</strain>
    </source>
</reference>
<feature type="domain" description="Uracil-DNA glycosylase-like" evidence="1">
    <location>
        <begin position="8"/>
        <end position="163"/>
    </location>
</feature>
<evidence type="ECO:0000313" key="2">
    <source>
        <dbReference type="EMBL" id="STY70870.1"/>
    </source>
</evidence>
<evidence type="ECO:0000259" key="1">
    <source>
        <dbReference type="SMART" id="SM00986"/>
    </source>
</evidence>
<sequence>MERLIGFAPSIDENCTTIILGSMPSVKSLEQQQYYAHPQNRFWKLMAIFFNEGIIPTIYQERLELLRKNHIALWDSIDSCIREGSLDSAICDEVPNDFKALFAKYPKIKTICFNGGKSFQCFKKYNKDILKDKTYTFYTLPSTSPANAKFRLPMLQEVWQQALARHINNK</sequence>
<dbReference type="Pfam" id="PF03167">
    <property type="entry name" value="UDG"/>
    <property type="match status" value="1"/>
</dbReference>
<dbReference type="InterPro" id="IPR036895">
    <property type="entry name" value="Uracil-DNA_glycosylase-like_sf"/>
</dbReference>
<accession>A0A378NR65</accession>
<proteinExistence type="predicted"/>